<dbReference type="PROSITE" id="PS01124">
    <property type="entry name" value="HTH_ARAC_FAMILY_2"/>
    <property type="match status" value="1"/>
</dbReference>
<accession>A0ABX1GJE8</accession>
<proteinExistence type="predicted"/>
<evidence type="ECO:0000259" key="4">
    <source>
        <dbReference type="PROSITE" id="PS01124"/>
    </source>
</evidence>
<organism evidence="5 6">
    <name type="scientific">Spongiibacter thalassae</name>
    <dbReference type="NCBI Taxonomy" id="2721624"/>
    <lineage>
        <taxon>Bacteria</taxon>
        <taxon>Pseudomonadati</taxon>
        <taxon>Pseudomonadota</taxon>
        <taxon>Gammaproteobacteria</taxon>
        <taxon>Cellvibrionales</taxon>
        <taxon>Spongiibacteraceae</taxon>
        <taxon>Spongiibacter</taxon>
    </lineage>
</organism>
<gene>
    <name evidence="5" type="ORF">HCU74_17960</name>
</gene>
<keyword evidence="3" id="KW-0804">Transcription</keyword>
<dbReference type="PANTHER" id="PTHR47894">
    <property type="entry name" value="HTH-TYPE TRANSCRIPTIONAL REGULATOR GADX"/>
    <property type="match status" value="1"/>
</dbReference>
<dbReference type="InterPro" id="IPR032687">
    <property type="entry name" value="AraC-type_N"/>
</dbReference>
<name>A0ABX1GJE8_9GAMM</name>
<keyword evidence="2" id="KW-0238">DNA-binding</keyword>
<dbReference type="Pfam" id="PF12625">
    <property type="entry name" value="Arabinose_bd"/>
    <property type="match status" value="1"/>
</dbReference>
<dbReference type="PANTHER" id="PTHR47894:SF1">
    <property type="entry name" value="HTH-TYPE TRANSCRIPTIONAL REGULATOR VQSM"/>
    <property type="match status" value="1"/>
</dbReference>
<dbReference type="InterPro" id="IPR020449">
    <property type="entry name" value="Tscrpt_reg_AraC-type_HTH"/>
</dbReference>
<dbReference type="SUPFAM" id="SSF46689">
    <property type="entry name" value="Homeodomain-like"/>
    <property type="match status" value="1"/>
</dbReference>
<evidence type="ECO:0000256" key="2">
    <source>
        <dbReference type="ARBA" id="ARBA00023125"/>
    </source>
</evidence>
<dbReference type="Gene3D" id="1.10.10.60">
    <property type="entry name" value="Homeodomain-like"/>
    <property type="match status" value="1"/>
</dbReference>
<evidence type="ECO:0000313" key="6">
    <source>
        <dbReference type="Proteomes" id="UP000765845"/>
    </source>
</evidence>
<protein>
    <submittedName>
        <fullName evidence="5">AraC family transcriptional regulator</fullName>
    </submittedName>
</protein>
<dbReference type="RefSeq" id="WP_168451817.1">
    <property type="nucleotide sequence ID" value="NZ_JAAWWK010000007.1"/>
</dbReference>
<keyword evidence="1" id="KW-0805">Transcription regulation</keyword>
<dbReference type="Proteomes" id="UP000765845">
    <property type="component" value="Unassembled WGS sequence"/>
</dbReference>
<dbReference type="InterPro" id="IPR009057">
    <property type="entry name" value="Homeodomain-like_sf"/>
</dbReference>
<evidence type="ECO:0000313" key="5">
    <source>
        <dbReference type="EMBL" id="NKI19296.1"/>
    </source>
</evidence>
<dbReference type="EMBL" id="JAAWWK010000007">
    <property type="protein sequence ID" value="NKI19296.1"/>
    <property type="molecule type" value="Genomic_DNA"/>
</dbReference>
<evidence type="ECO:0000256" key="1">
    <source>
        <dbReference type="ARBA" id="ARBA00023015"/>
    </source>
</evidence>
<keyword evidence="6" id="KW-1185">Reference proteome</keyword>
<dbReference type="SMART" id="SM00342">
    <property type="entry name" value="HTH_ARAC"/>
    <property type="match status" value="1"/>
</dbReference>
<sequence>MDNWGAISISVHTVQRCLVGARAHGLNCSKLLRSCGIAPDLLQHSSARIPLRQFIDLCRLISGRLGDEQYGLLERRQQIGSYHAIAVNAVHGATLGEAMTRFTRYSNLFDNSLYLHCVREKSTATLQVWRRSGMQVRSSLAIDIALMILHRFASWLINERIHLHSVKLDYPAEALHEHRYLFFNANVLHEQEISAVEFDAAYLDRPVAQNEQSLAHYFEDAPAKLYLPLSQSGPLSLEVRSLLESLNEEQFRHYTLRQACAELHTKPDTLRRHLANEGSSWQLIRNTLRREKATHLLTQSGSSIEQIAFAIGYTEAAAFIRAFKTWTGMTPLQYRKSISPR</sequence>
<dbReference type="Pfam" id="PF12833">
    <property type="entry name" value="HTH_18"/>
    <property type="match status" value="1"/>
</dbReference>
<dbReference type="InterPro" id="IPR018060">
    <property type="entry name" value="HTH_AraC"/>
</dbReference>
<comment type="caution">
    <text evidence="5">The sequence shown here is derived from an EMBL/GenBank/DDBJ whole genome shotgun (WGS) entry which is preliminary data.</text>
</comment>
<dbReference type="PRINTS" id="PR00032">
    <property type="entry name" value="HTHARAC"/>
</dbReference>
<evidence type="ECO:0000256" key="3">
    <source>
        <dbReference type="ARBA" id="ARBA00023163"/>
    </source>
</evidence>
<feature type="domain" description="HTH araC/xylS-type" evidence="4">
    <location>
        <begin position="240"/>
        <end position="337"/>
    </location>
</feature>
<reference evidence="5 6" key="1">
    <citation type="submission" date="2020-04" db="EMBL/GenBank/DDBJ databases">
        <authorList>
            <person name="Yoon J."/>
        </authorList>
    </citation>
    <scope>NUCLEOTIDE SEQUENCE [LARGE SCALE GENOMIC DNA]</scope>
    <source>
        <strain evidence="5 6">KMU-166</strain>
    </source>
</reference>